<dbReference type="GO" id="GO:0009117">
    <property type="term" value="P:nucleotide metabolic process"/>
    <property type="evidence" value="ECO:0007669"/>
    <property type="project" value="UniProtKB-KW"/>
</dbReference>
<dbReference type="InterPro" id="IPR029001">
    <property type="entry name" value="ITPase-like_fam"/>
</dbReference>
<dbReference type="Gene3D" id="3.90.950.10">
    <property type="match status" value="1"/>
</dbReference>
<dbReference type="GO" id="GO:0047429">
    <property type="term" value="F:nucleoside triphosphate diphosphatase activity"/>
    <property type="evidence" value="ECO:0007669"/>
    <property type="project" value="UniProtKB-EC"/>
</dbReference>
<comment type="catalytic activity">
    <reaction evidence="5">
        <text>UTP + H2O = UMP + diphosphate + H(+)</text>
        <dbReference type="Rhea" id="RHEA:29395"/>
        <dbReference type="ChEBI" id="CHEBI:15377"/>
        <dbReference type="ChEBI" id="CHEBI:15378"/>
        <dbReference type="ChEBI" id="CHEBI:33019"/>
        <dbReference type="ChEBI" id="CHEBI:46398"/>
        <dbReference type="ChEBI" id="CHEBI:57865"/>
        <dbReference type="EC" id="3.6.1.9"/>
    </reaction>
</comment>
<protein>
    <recommendedName>
        <fullName evidence="5">dTTP/UTP pyrophosphatase</fullName>
        <shortName evidence="5">dTTPase/UTPase</shortName>
        <ecNumber evidence="5">3.6.1.9</ecNumber>
    </recommendedName>
    <alternativeName>
        <fullName evidence="5">Nucleoside triphosphate pyrophosphatase</fullName>
    </alternativeName>
    <alternativeName>
        <fullName evidence="5">Nucleotide pyrophosphatase</fullName>
        <shortName evidence="5">Nucleotide PPase</shortName>
    </alternativeName>
</protein>
<dbReference type="RefSeq" id="WP_088059778.1">
    <property type="nucleotide sequence ID" value="NZ_FMJO01000056.1"/>
</dbReference>
<dbReference type="EC" id="3.6.1.9" evidence="5"/>
<comment type="cofactor">
    <cofactor evidence="1 5">
        <name>a divalent metal cation</name>
        <dbReference type="ChEBI" id="CHEBI:60240"/>
    </cofactor>
</comment>
<comment type="caution">
    <text evidence="5">Lacks conserved residue(s) required for the propagation of feature annotation.</text>
</comment>
<feature type="active site" description="Proton acceptor" evidence="5">
    <location>
        <position position="69"/>
    </location>
</feature>
<evidence type="ECO:0000256" key="2">
    <source>
        <dbReference type="ARBA" id="ARBA00022490"/>
    </source>
</evidence>
<dbReference type="HAMAP" id="MF_00528">
    <property type="entry name" value="Maf"/>
    <property type="match status" value="1"/>
</dbReference>
<dbReference type="Proteomes" id="UP000220111">
    <property type="component" value="Unassembled WGS sequence"/>
</dbReference>
<feature type="site" description="Important for substrate specificity" evidence="5">
    <location>
        <position position="152"/>
    </location>
</feature>
<dbReference type="PANTHER" id="PTHR43213">
    <property type="entry name" value="BIFUNCTIONAL DTTP/UTP PYROPHOSPHATASE/METHYLTRANSFERASE PROTEIN-RELATED"/>
    <property type="match status" value="1"/>
</dbReference>
<dbReference type="GO" id="GO:0005737">
    <property type="term" value="C:cytoplasm"/>
    <property type="evidence" value="ECO:0007669"/>
    <property type="project" value="UniProtKB-SubCell"/>
</dbReference>
<comment type="similarity">
    <text evidence="5">Belongs to the Maf family. YhdE subfamily.</text>
</comment>
<dbReference type="NCBIfam" id="TIGR00172">
    <property type="entry name" value="maf"/>
    <property type="match status" value="1"/>
</dbReference>
<evidence type="ECO:0000256" key="4">
    <source>
        <dbReference type="ARBA" id="ARBA00023080"/>
    </source>
</evidence>
<comment type="subcellular location">
    <subcellularLocation>
        <location evidence="5">Cytoplasm</location>
    </subcellularLocation>
</comment>
<dbReference type="FunFam" id="3.90.950.10:FF:000007">
    <property type="entry name" value="dTTP/UTP pyrophosphatase"/>
    <property type="match status" value="1"/>
</dbReference>
<evidence type="ECO:0000256" key="1">
    <source>
        <dbReference type="ARBA" id="ARBA00001968"/>
    </source>
</evidence>
<organism evidence="6 7">
    <name type="scientific">Bacillus wiedmannii</name>
    <dbReference type="NCBI Taxonomy" id="1890302"/>
    <lineage>
        <taxon>Bacteria</taxon>
        <taxon>Bacillati</taxon>
        <taxon>Bacillota</taxon>
        <taxon>Bacilli</taxon>
        <taxon>Bacillales</taxon>
        <taxon>Bacillaceae</taxon>
        <taxon>Bacillus</taxon>
        <taxon>Bacillus cereus group</taxon>
    </lineage>
</organism>
<gene>
    <name evidence="6" type="ORF">COO17_17355</name>
</gene>
<comment type="catalytic activity">
    <reaction evidence="5">
        <text>dTTP + H2O = dTMP + diphosphate + H(+)</text>
        <dbReference type="Rhea" id="RHEA:28534"/>
        <dbReference type="ChEBI" id="CHEBI:15377"/>
        <dbReference type="ChEBI" id="CHEBI:15378"/>
        <dbReference type="ChEBI" id="CHEBI:33019"/>
        <dbReference type="ChEBI" id="CHEBI:37568"/>
        <dbReference type="ChEBI" id="CHEBI:63528"/>
        <dbReference type="EC" id="3.6.1.9"/>
    </reaction>
</comment>
<name>A0A2B5P611_9BACI</name>
<evidence type="ECO:0000256" key="5">
    <source>
        <dbReference type="HAMAP-Rule" id="MF_00528"/>
    </source>
</evidence>
<dbReference type="AlphaFoldDB" id="A0A2B5P611"/>
<dbReference type="CDD" id="cd00555">
    <property type="entry name" value="Maf"/>
    <property type="match status" value="1"/>
</dbReference>
<evidence type="ECO:0000313" key="7">
    <source>
        <dbReference type="Proteomes" id="UP000220111"/>
    </source>
</evidence>
<dbReference type="SUPFAM" id="SSF52972">
    <property type="entry name" value="ITPase-like"/>
    <property type="match status" value="1"/>
</dbReference>
<feature type="site" description="Important for substrate specificity" evidence="5">
    <location>
        <position position="12"/>
    </location>
</feature>
<evidence type="ECO:0000313" key="6">
    <source>
        <dbReference type="EMBL" id="PDY40269.1"/>
    </source>
</evidence>
<proteinExistence type="inferred from homology"/>
<dbReference type="Pfam" id="PF02545">
    <property type="entry name" value="Maf"/>
    <property type="match status" value="1"/>
</dbReference>
<dbReference type="PANTHER" id="PTHR43213:SF5">
    <property type="entry name" value="BIFUNCTIONAL DTTP_UTP PYROPHOSPHATASE_METHYLTRANSFERASE PROTEIN-RELATED"/>
    <property type="match status" value="1"/>
</dbReference>
<keyword evidence="2 5" id="KW-0963">Cytoplasm</keyword>
<accession>A0A2B5P611</accession>
<dbReference type="EMBL" id="NVPQ01000047">
    <property type="protein sequence ID" value="PDY40269.1"/>
    <property type="molecule type" value="Genomic_DNA"/>
</dbReference>
<keyword evidence="3 5" id="KW-0378">Hydrolase</keyword>
<reference evidence="6 7" key="1">
    <citation type="submission" date="2017-09" db="EMBL/GenBank/DDBJ databases">
        <title>Large-scale bioinformatics analysis of Bacillus genomes uncovers conserved roles of natural products in bacterial physiology.</title>
        <authorList>
            <consortium name="Agbiome Team Llc"/>
            <person name="Bleich R.M."/>
            <person name="Grubbs K.J."/>
            <person name="Santa Maria K.C."/>
            <person name="Allen S.E."/>
            <person name="Farag S."/>
            <person name="Shank E.A."/>
            <person name="Bowers A."/>
        </authorList>
    </citation>
    <scope>NUCLEOTIDE SEQUENCE [LARGE SCALE GENOMIC DNA]</scope>
    <source>
        <strain evidence="6 7">AFS098222</strain>
    </source>
</reference>
<dbReference type="PIRSF" id="PIRSF006305">
    <property type="entry name" value="Maf"/>
    <property type="match status" value="1"/>
</dbReference>
<sequence>MRKIILASGSPRRKELLELADVPFEIIVSEVEETIGAYSSPSDIVMSLALQKASAVAETNSDYIVLGADTIVTYESRILGKPSNEAEAKEMLQLLSGKTHEVYTGVAIIAKDKTVTFYERTEVTFWELTEEEIDVYVASKEPLDKAGSYGIQGKGSIFVQHIQGDYYSVVGLPISRLVRELKQFNEFPRKNSPSSSV</sequence>
<dbReference type="InterPro" id="IPR003697">
    <property type="entry name" value="Maf-like"/>
</dbReference>
<keyword evidence="4 5" id="KW-0546">Nucleotide metabolism</keyword>
<evidence type="ECO:0000256" key="3">
    <source>
        <dbReference type="ARBA" id="ARBA00022801"/>
    </source>
</evidence>
<feature type="site" description="Important for substrate specificity" evidence="5">
    <location>
        <position position="70"/>
    </location>
</feature>
<comment type="caution">
    <text evidence="6">The sequence shown here is derived from an EMBL/GenBank/DDBJ whole genome shotgun (WGS) entry which is preliminary data.</text>
</comment>
<comment type="function">
    <text evidence="5">Nucleoside triphosphate pyrophosphatase that hydrolyzes dTTP and UTP. May have a dual role in cell division arrest and in preventing the incorporation of modified nucleotides into cellular nucleic acids.</text>
</comment>